<dbReference type="RefSeq" id="WP_222875020.1">
    <property type="nucleotide sequence ID" value="NZ_AP023361.1"/>
</dbReference>
<sequence length="302" mass="32436">MSRRFVTLDVFTAERLAGNPLAVVLDTEGLDSAAMQKIAREFNLSETVFILPPKDPVHLAFLRIFTPYRELPFAGHPTVGTAVQLAIMNGAHPGEDLNFMVEEQLGIVPCTVRIAGPENGRARFELPQLPARIESRFSNDVVAAALGLELKDIGFGLHQPRLYSAGNPFVFVPVKTLDAIGRIKPQGGFWPEAFGGVASVFSTASVFAYTPETVTSDARFHARMLDYTREDPATGSAVAAFAGVVMEFEPPPDGQHTLAVEQGYEMGRPSRIVLGLDVVKDTLTGATIGGDAVLVQEGTIAA</sequence>
<organism evidence="3 4">
    <name type="scientific">Terrihabitans soli</name>
    <dbReference type="NCBI Taxonomy" id="708113"/>
    <lineage>
        <taxon>Bacteria</taxon>
        <taxon>Pseudomonadati</taxon>
        <taxon>Pseudomonadota</taxon>
        <taxon>Alphaproteobacteria</taxon>
        <taxon>Hyphomicrobiales</taxon>
        <taxon>Terrihabitans</taxon>
    </lineage>
</organism>
<evidence type="ECO:0000256" key="2">
    <source>
        <dbReference type="PIRSR" id="PIRSR016184-1"/>
    </source>
</evidence>
<dbReference type="SUPFAM" id="SSF54506">
    <property type="entry name" value="Diaminopimelate epimerase-like"/>
    <property type="match status" value="1"/>
</dbReference>
<reference evidence="3 4" key="1">
    <citation type="submission" date="2020-08" db="EMBL/GenBank/DDBJ databases">
        <title>Genome sequence of Rhizobiales bacterium strain IZ6.</title>
        <authorList>
            <person name="Nakai R."/>
            <person name="Naganuma T."/>
        </authorList>
    </citation>
    <scope>NUCLEOTIDE SEQUENCE [LARGE SCALE GENOMIC DNA]</scope>
    <source>
        <strain evidence="3 4">IZ6</strain>
    </source>
</reference>
<dbReference type="Proteomes" id="UP000515317">
    <property type="component" value="Chromosome"/>
</dbReference>
<protein>
    <submittedName>
        <fullName evidence="3">Isomerase</fullName>
    </submittedName>
</protein>
<gene>
    <name evidence="3" type="ORF">IZ6_21060</name>
</gene>
<dbReference type="AlphaFoldDB" id="A0A6S6QWE0"/>
<dbReference type="Pfam" id="PF02567">
    <property type="entry name" value="PhzC-PhzF"/>
    <property type="match status" value="1"/>
</dbReference>
<dbReference type="PANTHER" id="PTHR13774">
    <property type="entry name" value="PHENAZINE BIOSYNTHESIS PROTEIN"/>
    <property type="match status" value="1"/>
</dbReference>
<dbReference type="GO" id="GO:0005737">
    <property type="term" value="C:cytoplasm"/>
    <property type="evidence" value="ECO:0007669"/>
    <property type="project" value="TreeGrafter"/>
</dbReference>
<dbReference type="NCBIfam" id="TIGR00654">
    <property type="entry name" value="PhzF_family"/>
    <property type="match status" value="1"/>
</dbReference>
<keyword evidence="3" id="KW-0413">Isomerase</keyword>
<dbReference type="PANTHER" id="PTHR13774:SF32">
    <property type="entry name" value="ANTISENSE-ENHANCING SEQUENCE 1"/>
    <property type="match status" value="1"/>
</dbReference>
<dbReference type="GO" id="GO:0016853">
    <property type="term" value="F:isomerase activity"/>
    <property type="evidence" value="ECO:0007669"/>
    <property type="project" value="UniProtKB-KW"/>
</dbReference>
<keyword evidence="4" id="KW-1185">Reference proteome</keyword>
<evidence type="ECO:0000256" key="1">
    <source>
        <dbReference type="ARBA" id="ARBA00008270"/>
    </source>
</evidence>
<dbReference type="KEGG" id="tso:IZ6_21060"/>
<proteinExistence type="inferred from homology"/>
<dbReference type="Gene3D" id="3.10.310.10">
    <property type="entry name" value="Diaminopimelate Epimerase, Chain A, domain 1"/>
    <property type="match status" value="2"/>
</dbReference>
<feature type="active site" evidence="2">
    <location>
        <position position="46"/>
    </location>
</feature>
<evidence type="ECO:0000313" key="3">
    <source>
        <dbReference type="EMBL" id="BCJ91371.1"/>
    </source>
</evidence>
<evidence type="ECO:0000313" key="4">
    <source>
        <dbReference type="Proteomes" id="UP000515317"/>
    </source>
</evidence>
<name>A0A6S6QWE0_9HYPH</name>
<dbReference type="PIRSF" id="PIRSF016184">
    <property type="entry name" value="PhzC_PhzF"/>
    <property type="match status" value="1"/>
</dbReference>
<comment type="similarity">
    <text evidence="1">Belongs to the PhzF family.</text>
</comment>
<dbReference type="EMBL" id="AP023361">
    <property type="protein sequence ID" value="BCJ91371.1"/>
    <property type="molecule type" value="Genomic_DNA"/>
</dbReference>
<dbReference type="InterPro" id="IPR003719">
    <property type="entry name" value="Phenazine_PhzF-like"/>
</dbReference>
<accession>A0A6S6QWE0</accession>